<proteinExistence type="predicted"/>
<feature type="transmembrane region" description="Helical" evidence="1">
    <location>
        <begin position="93"/>
        <end position="112"/>
    </location>
</feature>
<evidence type="ECO:0000313" key="2">
    <source>
        <dbReference type="EMBL" id="CAE7758857.1"/>
    </source>
</evidence>
<reference evidence="2" key="1">
    <citation type="submission" date="2021-02" db="EMBL/GenBank/DDBJ databases">
        <authorList>
            <person name="Dougan E. K."/>
            <person name="Rhodes N."/>
            <person name="Thang M."/>
            <person name="Chan C."/>
        </authorList>
    </citation>
    <scope>NUCLEOTIDE SEQUENCE</scope>
</reference>
<name>A0A812Y3B0_9DINO</name>
<feature type="non-terminal residue" evidence="2">
    <location>
        <position position="219"/>
    </location>
</feature>
<dbReference type="AlphaFoldDB" id="A0A812Y3B0"/>
<keyword evidence="1" id="KW-0812">Transmembrane</keyword>
<organism evidence="2 3">
    <name type="scientific">Symbiodinium necroappetens</name>
    <dbReference type="NCBI Taxonomy" id="1628268"/>
    <lineage>
        <taxon>Eukaryota</taxon>
        <taxon>Sar</taxon>
        <taxon>Alveolata</taxon>
        <taxon>Dinophyceae</taxon>
        <taxon>Suessiales</taxon>
        <taxon>Symbiodiniaceae</taxon>
        <taxon>Symbiodinium</taxon>
    </lineage>
</organism>
<evidence type="ECO:0000256" key="1">
    <source>
        <dbReference type="SAM" id="Phobius"/>
    </source>
</evidence>
<dbReference type="Proteomes" id="UP000601435">
    <property type="component" value="Unassembled WGS sequence"/>
</dbReference>
<feature type="transmembrane region" description="Helical" evidence="1">
    <location>
        <begin position="174"/>
        <end position="193"/>
    </location>
</feature>
<gene>
    <name evidence="2" type="ORF">SNEC2469_LOCUS22060</name>
</gene>
<evidence type="ECO:0000313" key="3">
    <source>
        <dbReference type="Proteomes" id="UP000601435"/>
    </source>
</evidence>
<keyword evidence="3" id="KW-1185">Reference proteome</keyword>
<accession>A0A812Y3B0</accession>
<comment type="caution">
    <text evidence="2">The sequence shown here is derived from an EMBL/GenBank/DDBJ whole genome shotgun (WGS) entry which is preliminary data.</text>
</comment>
<dbReference type="EMBL" id="CAJNJA010039670">
    <property type="protein sequence ID" value="CAE7758857.1"/>
    <property type="molecule type" value="Genomic_DNA"/>
</dbReference>
<feature type="non-terminal residue" evidence="2">
    <location>
        <position position="1"/>
    </location>
</feature>
<keyword evidence="1" id="KW-1133">Transmembrane helix</keyword>
<keyword evidence="1" id="KW-0472">Membrane</keyword>
<protein>
    <submittedName>
        <fullName evidence="2">Uncharacterized protein</fullName>
    </submittedName>
</protein>
<sequence>LSMDQLRENYDAVLASPLKRMESNVVLRQQRTVTDSTATPLPRVGWLLLVLSGIMDVRPGRLWQVLSHWHVVDSSLLAVALCYLGAYSNLHHFPAITTACYLLGAMTAILGVRHAGITAMIGPYERRLDEYAVCLASGFEMFTGTPQPARASMMLRQADYGFTEDWRQLSRYRLAEVLVFWCLMMACRILAALLSSEEIFGAVPLSSFGMGMVELVAHL</sequence>
<dbReference type="OrthoDB" id="415965at2759"/>